<gene>
    <name evidence="2" type="ORF">BCCH1_80450</name>
    <name evidence="3" type="ORF">LXE91_40230</name>
</gene>
<reference evidence="3 4" key="3">
    <citation type="submission" date="2021-12" db="EMBL/GenBank/DDBJ databases">
        <title>Genomic and phenotypic characterization of three Burkholderia contaminans isolates recovered from different sources.</title>
        <authorList>
            <person name="Lopez De Volder A."/>
            <person name="Fan Y."/>
            <person name="Nunvar J."/>
            <person name="Herrera T."/>
            <person name="Timp W."/>
            <person name="Degrossi J."/>
        </authorList>
    </citation>
    <scope>NUCLEOTIDE SEQUENCE [LARGE SCALE GENOMIC DNA]</scope>
    <source>
        <strain evidence="3 4">LMG 23361</strain>
        <plasmid evidence="3 4">unnamed1</plasmid>
    </source>
</reference>
<dbReference type="EMBL" id="CP090643">
    <property type="protein sequence ID" value="WFN23362.1"/>
    <property type="molecule type" value="Genomic_DNA"/>
</dbReference>
<organism evidence="2">
    <name type="scientific">Burkholderia contaminans</name>
    <dbReference type="NCBI Taxonomy" id="488447"/>
    <lineage>
        <taxon>Bacteria</taxon>
        <taxon>Pseudomonadati</taxon>
        <taxon>Pseudomonadota</taxon>
        <taxon>Betaproteobacteria</taxon>
        <taxon>Burkholderiales</taxon>
        <taxon>Burkholderiaceae</taxon>
        <taxon>Burkholderia</taxon>
        <taxon>Burkholderia cepacia complex</taxon>
    </lineage>
</organism>
<proteinExistence type="predicted"/>
<protein>
    <submittedName>
        <fullName evidence="2">Uncharacterized protein</fullName>
    </submittedName>
</protein>
<evidence type="ECO:0000256" key="1">
    <source>
        <dbReference type="SAM" id="MobiDB-lite"/>
    </source>
</evidence>
<keyword evidence="2" id="KW-0614">Plasmid</keyword>
<name>A0A286P6S0_9BURK</name>
<reference evidence="2" key="2">
    <citation type="journal article" date="2017" name="Genome Announc.">
        <title>High-Quality Draft Genome Sequence of Burkholderia contaminans CH-1, a Gram-Negative Bacterium That Metabolizes 2-Azahypoxanthine, a Plant Growth-Regulating Compound.</title>
        <authorList>
            <person name="Choi J.-H."/>
            <person name="Sugiura H."/>
            <person name="Moriuchi R."/>
            <person name="Kawagishi H."/>
            <person name="Dohra H."/>
        </authorList>
    </citation>
    <scope>NUCLEOTIDE SEQUENCE</scope>
    <source>
        <strain evidence="2">CH-1</strain>
        <plasmid evidence="2">pBC453</plasmid>
    </source>
</reference>
<dbReference type="AlphaFoldDB" id="A0A286P6S0"/>
<reference evidence="2" key="1">
    <citation type="journal article" date="2016" name="Biosci. Biotechnol. Biochem.">
        <title>Bioconversion of AHX to AOH by resting cells of Burkholderia contaminans CH-1.</title>
        <authorList>
            <person name="Choi J.H."/>
            <person name="Kikuchi A."/>
            <person name="Pumkaeo P."/>
            <person name="Hirai H."/>
            <person name="Tokuyama S."/>
            <person name="Kawagishi H."/>
        </authorList>
    </citation>
    <scope>NUCLEOTIDE SEQUENCE</scope>
    <source>
        <strain evidence="2">CH-1</strain>
        <plasmid evidence="2">pBC453</plasmid>
    </source>
</reference>
<sequence>MKGNSERNVCGRRNLDTAESHAPSRSSPAADTGYHVHAFVVVRIPVNVEGASSPEDAASKALALIDFDRDVCGAEFADTLVGISMDAFGDEEADRTIHLVPGANHQEGWVRVAGAAAPGTHTPLPREMGYAIEELLRRSRAAGGPADSDNATAL</sequence>
<accession>A0A286P6S0</accession>
<evidence type="ECO:0000313" key="2">
    <source>
        <dbReference type="EMBL" id="BBA45534.1"/>
    </source>
</evidence>
<geneLocation type="plasmid" evidence="2">
    <name>pBC453</name>
</geneLocation>
<dbReference type="GeneID" id="71060187"/>
<dbReference type="Proteomes" id="UP001220209">
    <property type="component" value="Plasmid unnamed1"/>
</dbReference>
<geneLocation type="plasmid" evidence="3 4">
    <name>unnamed1</name>
</geneLocation>
<dbReference type="RefSeq" id="WP_135370889.1">
    <property type="nucleotide sequence ID" value="NZ_AP018360.1"/>
</dbReference>
<dbReference type="OrthoDB" id="7198805at2"/>
<feature type="region of interest" description="Disordered" evidence="1">
    <location>
        <begin position="1"/>
        <end position="30"/>
    </location>
</feature>
<dbReference type="EMBL" id="AP018360">
    <property type="protein sequence ID" value="BBA45534.1"/>
    <property type="molecule type" value="Genomic_DNA"/>
</dbReference>
<evidence type="ECO:0000313" key="3">
    <source>
        <dbReference type="EMBL" id="WFN23362.1"/>
    </source>
</evidence>
<evidence type="ECO:0000313" key="4">
    <source>
        <dbReference type="Proteomes" id="UP001220209"/>
    </source>
</evidence>